<proteinExistence type="predicted"/>
<accession>A0A8H5GBH0</accession>
<comment type="caution">
    <text evidence="3">The sequence shown here is derived from an EMBL/GenBank/DDBJ whole genome shotgun (WGS) entry which is preliminary data.</text>
</comment>
<feature type="compositionally biased region" description="Acidic residues" evidence="1">
    <location>
        <begin position="1060"/>
        <end position="1070"/>
    </location>
</feature>
<feature type="domain" description="Protein kinase" evidence="2">
    <location>
        <begin position="77"/>
        <end position="339"/>
    </location>
</feature>
<dbReference type="PANTHER" id="PTHR44329:SF214">
    <property type="entry name" value="PROTEIN KINASE DOMAIN-CONTAINING PROTEIN"/>
    <property type="match status" value="1"/>
</dbReference>
<dbReference type="Proteomes" id="UP000559027">
    <property type="component" value="Unassembled WGS sequence"/>
</dbReference>
<dbReference type="SUPFAM" id="SSF56112">
    <property type="entry name" value="Protein kinase-like (PK-like)"/>
    <property type="match status" value="3"/>
</dbReference>
<evidence type="ECO:0000256" key="1">
    <source>
        <dbReference type="SAM" id="MobiDB-lite"/>
    </source>
</evidence>
<dbReference type="Pfam" id="PF00069">
    <property type="entry name" value="Pkinase"/>
    <property type="match status" value="2"/>
</dbReference>
<sequence>MADFPKQEVTTPGSTVPSDSDVFATLHHLVSRIDAEDRVDEVIEKAQDLDVEETQLLVDCLIMSLDKDAAPLKTRLHVWRSLIKVASSAKVFAQNRILNSEYISPEDSSASPSLYKISGDIPTRVKVRKSTRNDGDLYTEALISWVHLSHPNILPLYAVFLKDNDHPCLVSPSTVDQNMGDYLRDNPDVSRILLVSDVINGLSCMHQLDIVHGELNPESVLISSNGRAVIADPNPSEPNLVRYSALELLADEGIKPTKASDMWAFACLFYEVLTGNIPFCHITKEFRVALAIAGGTKPSRPGRGVGGNEIDDAIWQIMLMCWEFEPEGRPACLTIQQMLMGMVIQDDRIAAKPMVRPEAMKRSSIDIEQAKGRLIGVLGSDQSPSLRVPEHLRKSLATFVSDTTKLNATAVAAKKLSPSDTQMLVDFLDLVLEDLPQPDERRPTRTLLSSIMSSTHVIPLRYKFNGLQYDPTPMFEGIYAKGYKGHGLDVRVNAVTASWLVKSTFALLPDWCHTSHPNLVPFYGVIQEGAIESPRLYVVTSFWPNGFLEDYAFALPQKSRLPLISDIADGMVFLLSRGVGFTYSKKEHVLISDEGRAVLAMFGSSELFSTKATSATRILRFRAPSHGYYHEDNVWSFGCLCYTVLTRKEPYYQYAKDDQIRSAVSQSELPKRPDGTDDDMDELDDQAWDLITKCCKPERRDRLTSTALKEVIASWKIEDNRPPAKHLPESHLLALRSRPNMDFGLVEVLLGKIQVELLRSPLSKLLQNHIKDIAKAAVELESDDTRALVDFLDLALKDHLSISEEQNRVLALLSRITSSTHVFPRRYVIQGIKYDPRPMAAGGFGTVHRGTDINVCVKVMTQVDPKALTPWIRELILWAHASHTNILPFCGVLLENVGGTQRICLVSPFMKNGNLREYAPSLAQKSRLPLMLDVANGLGYLHVLGIVHSDLKGENVLISNEGRCLITDFGSTQITTATLTVTASVVPTTLRFAAPEAVLNSGPPTKESDIWSFGCLCYEVLSRQVPYHQYSRDIQISAALARKELPKRPGTAGQGTTNETDNEWDDEDDEDWDEIDDQAWGLITKCCAPEPEDRLEASAIQELIVDMKVWDDRSAAKGVLGTEISKLRANPEIDLSLVGEVLDKLQKAVVPTEEKESFDFSDLFNSLVNPN</sequence>
<keyword evidence="4" id="KW-1185">Reference proteome</keyword>
<dbReference type="GO" id="GO:0004674">
    <property type="term" value="F:protein serine/threonine kinase activity"/>
    <property type="evidence" value="ECO:0007669"/>
    <property type="project" value="TreeGrafter"/>
</dbReference>
<dbReference type="GO" id="GO:0005524">
    <property type="term" value="F:ATP binding"/>
    <property type="evidence" value="ECO:0007669"/>
    <property type="project" value="InterPro"/>
</dbReference>
<name>A0A8H5GBH0_9AGAR</name>
<organism evidence="3 4">
    <name type="scientific">Leucocoprinus leucothites</name>
    <dbReference type="NCBI Taxonomy" id="201217"/>
    <lineage>
        <taxon>Eukaryota</taxon>
        <taxon>Fungi</taxon>
        <taxon>Dikarya</taxon>
        <taxon>Basidiomycota</taxon>
        <taxon>Agaricomycotina</taxon>
        <taxon>Agaricomycetes</taxon>
        <taxon>Agaricomycetidae</taxon>
        <taxon>Agaricales</taxon>
        <taxon>Agaricineae</taxon>
        <taxon>Agaricaceae</taxon>
        <taxon>Leucocoprinus</taxon>
    </lineage>
</organism>
<dbReference type="InterPro" id="IPR051681">
    <property type="entry name" value="Ser/Thr_Kinases-Pseudokinases"/>
</dbReference>
<dbReference type="InterPro" id="IPR000719">
    <property type="entry name" value="Prot_kinase_dom"/>
</dbReference>
<dbReference type="OrthoDB" id="4062651at2759"/>
<dbReference type="Gene3D" id="1.10.510.10">
    <property type="entry name" value="Transferase(Phosphotransferase) domain 1"/>
    <property type="match status" value="3"/>
</dbReference>
<dbReference type="PROSITE" id="PS00108">
    <property type="entry name" value="PROTEIN_KINASE_ST"/>
    <property type="match status" value="1"/>
</dbReference>
<dbReference type="InterPro" id="IPR008271">
    <property type="entry name" value="Ser/Thr_kinase_AS"/>
</dbReference>
<dbReference type="InterPro" id="IPR011009">
    <property type="entry name" value="Kinase-like_dom_sf"/>
</dbReference>
<dbReference type="EMBL" id="JAACJO010000002">
    <property type="protein sequence ID" value="KAF5361872.1"/>
    <property type="molecule type" value="Genomic_DNA"/>
</dbReference>
<feature type="region of interest" description="Disordered" evidence="1">
    <location>
        <begin position="1045"/>
        <end position="1070"/>
    </location>
</feature>
<dbReference type="PROSITE" id="PS50011">
    <property type="entry name" value="PROTEIN_KINASE_DOM"/>
    <property type="match status" value="3"/>
</dbReference>
<feature type="domain" description="Protein kinase" evidence="2">
    <location>
        <begin position="833"/>
        <end position="1104"/>
    </location>
</feature>
<dbReference type="InterPro" id="IPR001245">
    <property type="entry name" value="Ser-Thr/Tyr_kinase_cat_dom"/>
</dbReference>
<evidence type="ECO:0000259" key="2">
    <source>
        <dbReference type="PROSITE" id="PS50011"/>
    </source>
</evidence>
<protein>
    <recommendedName>
        <fullName evidence="2">Protein kinase domain-containing protein</fullName>
    </recommendedName>
</protein>
<dbReference type="Pfam" id="PF07714">
    <property type="entry name" value="PK_Tyr_Ser-Thr"/>
    <property type="match status" value="1"/>
</dbReference>
<dbReference type="SMART" id="SM00220">
    <property type="entry name" value="S_TKc"/>
    <property type="match status" value="1"/>
</dbReference>
<dbReference type="PANTHER" id="PTHR44329">
    <property type="entry name" value="SERINE/THREONINE-PROTEIN KINASE TNNI3K-RELATED"/>
    <property type="match status" value="1"/>
</dbReference>
<reference evidence="3 4" key="1">
    <citation type="journal article" date="2020" name="ISME J.">
        <title>Uncovering the hidden diversity of litter-decomposition mechanisms in mushroom-forming fungi.</title>
        <authorList>
            <person name="Floudas D."/>
            <person name="Bentzer J."/>
            <person name="Ahren D."/>
            <person name="Johansson T."/>
            <person name="Persson P."/>
            <person name="Tunlid A."/>
        </authorList>
    </citation>
    <scope>NUCLEOTIDE SEQUENCE [LARGE SCALE GENOMIC DNA]</scope>
    <source>
        <strain evidence="3 4">CBS 146.42</strain>
    </source>
</reference>
<dbReference type="AlphaFoldDB" id="A0A8H5GBH0"/>
<evidence type="ECO:0000313" key="4">
    <source>
        <dbReference type="Proteomes" id="UP000559027"/>
    </source>
</evidence>
<evidence type="ECO:0000313" key="3">
    <source>
        <dbReference type="EMBL" id="KAF5361872.1"/>
    </source>
</evidence>
<feature type="domain" description="Protein kinase" evidence="2">
    <location>
        <begin position="372"/>
        <end position="716"/>
    </location>
</feature>
<gene>
    <name evidence="3" type="ORF">D9756_002598</name>
</gene>